<feature type="domain" description="Dynamin-type G" evidence="5">
    <location>
        <begin position="41"/>
        <end position="358"/>
    </location>
</feature>
<feature type="region of interest" description="Disordered" evidence="3">
    <location>
        <begin position="722"/>
        <end position="805"/>
    </location>
</feature>
<dbReference type="Pfam" id="PF01031">
    <property type="entry name" value="Dynamin_M"/>
    <property type="match status" value="1"/>
</dbReference>
<dbReference type="EMBL" id="JBAHYK010001606">
    <property type="protein sequence ID" value="KAL0567361.1"/>
    <property type="molecule type" value="Genomic_DNA"/>
</dbReference>
<gene>
    <name evidence="6" type="ORF">V5O48_014635</name>
</gene>
<dbReference type="InterPro" id="IPR045063">
    <property type="entry name" value="Dynamin_N"/>
</dbReference>
<dbReference type="Proteomes" id="UP001465976">
    <property type="component" value="Unassembled WGS sequence"/>
</dbReference>
<dbReference type="InterPro" id="IPR000375">
    <property type="entry name" value="Dynamin_stalk"/>
</dbReference>
<feature type="domain" description="GED" evidence="4">
    <location>
        <begin position="618"/>
        <end position="711"/>
    </location>
</feature>
<organism evidence="6 7">
    <name type="scientific">Marasmius crinis-equi</name>
    <dbReference type="NCBI Taxonomy" id="585013"/>
    <lineage>
        <taxon>Eukaryota</taxon>
        <taxon>Fungi</taxon>
        <taxon>Dikarya</taxon>
        <taxon>Basidiomycota</taxon>
        <taxon>Agaricomycotina</taxon>
        <taxon>Agaricomycetes</taxon>
        <taxon>Agaricomycetidae</taxon>
        <taxon>Agaricales</taxon>
        <taxon>Marasmiineae</taxon>
        <taxon>Marasmiaceae</taxon>
        <taxon>Marasmius</taxon>
    </lineage>
</organism>
<evidence type="ECO:0000256" key="1">
    <source>
        <dbReference type="ARBA" id="ARBA00022741"/>
    </source>
</evidence>
<dbReference type="InterPro" id="IPR001401">
    <property type="entry name" value="Dynamin_GTPase"/>
</dbReference>
<dbReference type="PANTHER" id="PTHR11566">
    <property type="entry name" value="DYNAMIN"/>
    <property type="match status" value="1"/>
</dbReference>
<protein>
    <recommendedName>
        <fullName evidence="8">Dynamin family protein</fullName>
    </recommendedName>
</protein>
<evidence type="ECO:0000259" key="4">
    <source>
        <dbReference type="PROSITE" id="PS51388"/>
    </source>
</evidence>
<dbReference type="Pfam" id="PF02212">
    <property type="entry name" value="GED"/>
    <property type="match status" value="1"/>
</dbReference>
<feature type="compositionally biased region" description="Low complexity" evidence="3">
    <location>
        <begin position="732"/>
        <end position="742"/>
    </location>
</feature>
<name>A0ABR3EWS9_9AGAR</name>
<evidence type="ECO:0000259" key="5">
    <source>
        <dbReference type="PROSITE" id="PS51718"/>
    </source>
</evidence>
<dbReference type="Gene3D" id="3.40.50.300">
    <property type="entry name" value="P-loop containing nucleotide triphosphate hydrolases"/>
    <property type="match status" value="1"/>
</dbReference>
<dbReference type="SUPFAM" id="SSF52540">
    <property type="entry name" value="P-loop containing nucleoside triphosphate hydrolases"/>
    <property type="match status" value="1"/>
</dbReference>
<dbReference type="PROSITE" id="PS51718">
    <property type="entry name" value="G_DYNAMIN_2"/>
    <property type="match status" value="1"/>
</dbReference>
<sequence length="805" mass="90194">MSSSQPAPPEALAGSTYTKRAQRLIDLNASIEFLAGRTSFELNLPKIAVIGGQSAGKSSLVEAISKISVPRDGGTCTRCPMECTMSIAPTWSCNIYLRRIVPQEVGHPGDPIVQTPKQEFATAIPDPRSLELWLRRAQAAILCPHRDPSEFRGMGADAIRTLLKDDDNALPFSYDVVGVEVKGPEATPLTFVDLPGLIYNLDNKAQDYTQLVKNLVNWSITGGKDSNTVILVVVPMTGDMEGQEAMRLAKEQDPEGVRTVAVLTKPDLVGVGATTAQKRWRKTLDGEVDQLKHGYYCVRLPDDEDRKLDSRAFQRKAEKFFASTSPWSEVSNRNRFGVQNLVSNLSELLVNLIESNLPKMRKQVEALLQKYRADMAALPPLPVDPASIEMRRLTHHFMRDVENVIKGESHRREFVQKNRAAFATFKEELWRSGIDFVPYIYQPYGQSGTQLHQYNESFNSSAVPQWERATAALPAFRHRLELKDVRDVIDESIGWELPDFVPFQATVTLVRLSIDDWPAPTESCLSSVFKNSWQVFEEIIQKHFQSYPHLSALVRKLTLEEYRACYDDTLQALNEALQEEPDLLHTQRYHYLSSEKQLWAERFKAACGPHLCGEWVRELELMAGVRAYWRVAFNRFVDAIPRRIEHKLNRAFSANISERIRADVDNLSKDEAEVLMEEDKEIAGKRAKLKDVIDRLEQVEQLIASYTDGAYEDRFDTGLDTTTRRRGAVNGSHSPDFSSSSSVQLNGGVAPTRSSSPSLADPMPQSSPPSPSSSARPRFLSSLFGGPSSPVAPKASGSRKKKSKQ</sequence>
<feature type="compositionally biased region" description="Low complexity" evidence="3">
    <location>
        <begin position="772"/>
        <end position="784"/>
    </location>
</feature>
<dbReference type="InterPro" id="IPR020850">
    <property type="entry name" value="GED_dom"/>
</dbReference>
<dbReference type="Pfam" id="PF00350">
    <property type="entry name" value="Dynamin_N"/>
    <property type="match status" value="1"/>
</dbReference>
<dbReference type="PROSITE" id="PS51388">
    <property type="entry name" value="GED"/>
    <property type="match status" value="1"/>
</dbReference>
<dbReference type="CDD" id="cd08771">
    <property type="entry name" value="DLP_1"/>
    <property type="match status" value="1"/>
</dbReference>
<dbReference type="Gene3D" id="1.20.120.1240">
    <property type="entry name" value="Dynamin, middle domain"/>
    <property type="match status" value="1"/>
</dbReference>
<dbReference type="InterPro" id="IPR022812">
    <property type="entry name" value="Dynamin"/>
</dbReference>
<dbReference type="InterPro" id="IPR030381">
    <property type="entry name" value="G_DYNAMIN_dom"/>
</dbReference>
<dbReference type="PRINTS" id="PR00195">
    <property type="entry name" value="DYNAMIN"/>
</dbReference>
<proteinExistence type="predicted"/>
<evidence type="ECO:0000256" key="3">
    <source>
        <dbReference type="SAM" id="MobiDB-lite"/>
    </source>
</evidence>
<evidence type="ECO:0000313" key="6">
    <source>
        <dbReference type="EMBL" id="KAL0567361.1"/>
    </source>
</evidence>
<evidence type="ECO:0008006" key="8">
    <source>
        <dbReference type="Google" id="ProtNLM"/>
    </source>
</evidence>
<evidence type="ECO:0000313" key="7">
    <source>
        <dbReference type="Proteomes" id="UP001465976"/>
    </source>
</evidence>
<dbReference type="InterPro" id="IPR003130">
    <property type="entry name" value="GED"/>
</dbReference>
<keyword evidence="2" id="KW-0342">GTP-binding</keyword>
<dbReference type="PANTHER" id="PTHR11566:SF21">
    <property type="entry name" value="DYNAMIN RELATED PROTEIN 1, ISOFORM A"/>
    <property type="match status" value="1"/>
</dbReference>
<keyword evidence="7" id="KW-1185">Reference proteome</keyword>
<keyword evidence="1" id="KW-0547">Nucleotide-binding</keyword>
<accession>A0ABR3EWS9</accession>
<dbReference type="InterPro" id="IPR027417">
    <property type="entry name" value="P-loop_NTPase"/>
</dbReference>
<reference evidence="6 7" key="1">
    <citation type="submission" date="2024-02" db="EMBL/GenBank/DDBJ databases">
        <title>A draft genome for the cacao thread blight pathogen Marasmius crinis-equi.</title>
        <authorList>
            <person name="Cohen S.P."/>
            <person name="Baruah I.K."/>
            <person name="Amoako-Attah I."/>
            <person name="Bukari Y."/>
            <person name="Meinhardt L.W."/>
            <person name="Bailey B.A."/>
        </authorList>
    </citation>
    <scope>NUCLEOTIDE SEQUENCE [LARGE SCALE GENOMIC DNA]</scope>
    <source>
        <strain evidence="6 7">GH-76</strain>
    </source>
</reference>
<evidence type="ECO:0000256" key="2">
    <source>
        <dbReference type="ARBA" id="ARBA00023134"/>
    </source>
</evidence>
<comment type="caution">
    <text evidence="6">The sequence shown here is derived from an EMBL/GenBank/DDBJ whole genome shotgun (WGS) entry which is preliminary data.</text>
</comment>
<dbReference type="SMART" id="SM00053">
    <property type="entry name" value="DYNc"/>
    <property type="match status" value="1"/>
</dbReference>